<keyword evidence="2" id="KW-0472">Membrane</keyword>
<protein>
    <submittedName>
        <fullName evidence="3">Uncharacterized protein</fullName>
    </submittedName>
</protein>
<feature type="region of interest" description="Disordered" evidence="1">
    <location>
        <begin position="68"/>
        <end position="102"/>
    </location>
</feature>
<evidence type="ECO:0000313" key="4">
    <source>
        <dbReference type="Proteomes" id="UP000325780"/>
    </source>
</evidence>
<proteinExistence type="predicted"/>
<keyword evidence="4" id="KW-1185">Reference proteome</keyword>
<reference evidence="3 4" key="1">
    <citation type="submission" date="2019-04" db="EMBL/GenBank/DDBJ databases">
        <title>Friends and foes A comparative genomics study of 23 Aspergillus species from section Flavi.</title>
        <authorList>
            <consortium name="DOE Joint Genome Institute"/>
            <person name="Kjaerbolling I."/>
            <person name="Vesth T."/>
            <person name="Frisvad J.C."/>
            <person name="Nybo J.L."/>
            <person name="Theobald S."/>
            <person name="Kildgaard S."/>
            <person name="Isbrandt T."/>
            <person name="Kuo A."/>
            <person name="Sato A."/>
            <person name="Lyhne E.K."/>
            <person name="Kogle M.E."/>
            <person name="Wiebenga A."/>
            <person name="Kun R.S."/>
            <person name="Lubbers R.J."/>
            <person name="Makela M.R."/>
            <person name="Barry K."/>
            <person name="Chovatia M."/>
            <person name="Clum A."/>
            <person name="Daum C."/>
            <person name="Haridas S."/>
            <person name="He G."/>
            <person name="LaButti K."/>
            <person name="Lipzen A."/>
            <person name="Mondo S."/>
            <person name="Riley R."/>
            <person name="Salamov A."/>
            <person name="Simmons B.A."/>
            <person name="Magnuson J.K."/>
            <person name="Henrissat B."/>
            <person name="Mortensen U.H."/>
            <person name="Larsen T.O."/>
            <person name="Devries R.P."/>
            <person name="Grigoriev I.V."/>
            <person name="Machida M."/>
            <person name="Baker S.E."/>
            <person name="Andersen M.R."/>
        </authorList>
    </citation>
    <scope>NUCLEOTIDE SEQUENCE [LARGE SCALE GENOMIC DNA]</scope>
    <source>
        <strain evidence="3 4">IBT 18842</strain>
    </source>
</reference>
<evidence type="ECO:0000256" key="2">
    <source>
        <dbReference type="SAM" id="Phobius"/>
    </source>
</evidence>
<dbReference type="AlphaFoldDB" id="A0A5N6TJT9"/>
<evidence type="ECO:0000313" key="3">
    <source>
        <dbReference type="EMBL" id="KAE8146351.1"/>
    </source>
</evidence>
<keyword evidence="2" id="KW-1133">Transmembrane helix</keyword>
<dbReference type="Proteomes" id="UP000325780">
    <property type="component" value="Unassembled WGS sequence"/>
</dbReference>
<keyword evidence="2" id="KW-0812">Transmembrane</keyword>
<sequence length="131" mass="14606">MVSGVQEDDIPKNIPPYTPMSSLGHELGILFGFLAACFIVMGLYVMLWRSMERREALREKVRREQFAARLHSSRGAGPEKPHEVRRAELPGHTTSGFGELASNITMSAGSGARRNRANGWVELDILETPKR</sequence>
<dbReference type="OrthoDB" id="3436553at2759"/>
<accession>A0A5N6TJT9</accession>
<name>A0A5N6TJT9_ASPAV</name>
<feature type="transmembrane region" description="Helical" evidence="2">
    <location>
        <begin position="27"/>
        <end position="48"/>
    </location>
</feature>
<evidence type="ECO:0000256" key="1">
    <source>
        <dbReference type="SAM" id="MobiDB-lite"/>
    </source>
</evidence>
<gene>
    <name evidence="3" type="ORF">BDV25DRAFT_143798</name>
</gene>
<organism evidence="3 4">
    <name type="scientific">Aspergillus avenaceus</name>
    <dbReference type="NCBI Taxonomy" id="36643"/>
    <lineage>
        <taxon>Eukaryota</taxon>
        <taxon>Fungi</taxon>
        <taxon>Dikarya</taxon>
        <taxon>Ascomycota</taxon>
        <taxon>Pezizomycotina</taxon>
        <taxon>Eurotiomycetes</taxon>
        <taxon>Eurotiomycetidae</taxon>
        <taxon>Eurotiales</taxon>
        <taxon>Aspergillaceae</taxon>
        <taxon>Aspergillus</taxon>
        <taxon>Aspergillus subgen. Circumdati</taxon>
    </lineage>
</organism>
<feature type="compositionally biased region" description="Polar residues" evidence="1">
    <location>
        <begin position="92"/>
        <end position="102"/>
    </location>
</feature>
<dbReference type="EMBL" id="ML742269">
    <property type="protein sequence ID" value="KAE8146351.1"/>
    <property type="molecule type" value="Genomic_DNA"/>
</dbReference>
<feature type="compositionally biased region" description="Basic and acidic residues" evidence="1">
    <location>
        <begin position="77"/>
        <end position="89"/>
    </location>
</feature>